<organism evidence="5 6">
    <name type="scientific">Chara braunii</name>
    <name type="common">Braun's stonewort</name>
    <dbReference type="NCBI Taxonomy" id="69332"/>
    <lineage>
        <taxon>Eukaryota</taxon>
        <taxon>Viridiplantae</taxon>
        <taxon>Streptophyta</taxon>
        <taxon>Charophyceae</taxon>
        <taxon>Charales</taxon>
        <taxon>Characeae</taxon>
        <taxon>Chara</taxon>
    </lineage>
</organism>
<dbReference type="InterPro" id="IPR043502">
    <property type="entry name" value="DNA/RNA_pol_sf"/>
</dbReference>
<dbReference type="GO" id="GO:0003676">
    <property type="term" value="F:nucleic acid binding"/>
    <property type="evidence" value="ECO:0007669"/>
    <property type="project" value="InterPro"/>
</dbReference>
<keyword evidence="2" id="KW-0175">Coiled coil</keyword>
<feature type="compositionally biased region" description="Basic and acidic residues" evidence="3">
    <location>
        <begin position="1222"/>
        <end position="1232"/>
    </location>
</feature>
<dbReference type="InterPro" id="IPR016197">
    <property type="entry name" value="Chromo-like_dom_sf"/>
</dbReference>
<dbReference type="InterPro" id="IPR043128">
    <property type="entry name" value="Rev_trsase/Diguanyl_cyclase"/>
</dbReference>
<dbReference type="Gene3D" id="3.30.70.270">
    <property type="match status" value="1"/>
</dbReference>
<dbReference type="Gene3D" id="2.40.50.40">
    <property type="match status" value="1"/>
</dbReference>
<dbReference type="InterPro" id="IPR050951">
    <property type="entry name" value="Retrovirus_Pol_polyprotein"/>
</dbReference>
<dbReference type="PROSITE" id="PS00018">
    <property type="entry name" value="EF_HAND_1"/>
    <property type="match status" value="1"/>
</dbReference>
<evidence type="ECO:0000313" key="5">
    <source>
        <dbReference type="EMBL" id="GBG78127.1"/>
    </source>
</evidence>
<dbReference type="InterPro" id="IPR036397">
    <property type="entry name" value="RNaseH_sf"/>
</dbReference>
<evidence type="ECO:0000256" key="3">
    <source>
        <dbReference type="SAM" id="MobiDB-lite"/>
    </source>
</evidence>
<dbReference type="Gene3D" id="3.30.420.10">
    <property type="entry name" value="Ribonuclease H-like superfamily/Ribonuclease H"/>
    <property type="match status" value="1"/>
</dbReference>
<evidence type="ECO:0000259" key="4">
    <source>
        <dbReference type="PROSITE" id="PS50994"/>
    </source>
</evidence>
<keyword evidence="1" id="KW-0511">Multifunctional enzyme</keyword>
<dbReference type="InterPro" id="IPR018247">
    <property type="entry name" value="EF_Hand_1_Ca_BS"/>
</dbReference>
<dbReference type="CDD" id="cd00024">
    <property type="entry name" value="CD_CSD"/>
    <property type="match status" value="1"/>
</dbReference>
<dbReference type="InterPro" id="IPR012337">
    <property type="entry name" value="RNaseH-like_sf"/>
</dbReference>
<proteinExistence type="predicted"/>
<dbReference type="Pfam" id="PF17919">
    <property type="entry name" value="RT_RNaseH_2"/>
    <property type="match status" value="1"/>
</dbReference>
<dbReference type="GO" id="GO:0003824">
    <property type="term" value="F:catalytic activity"/>
    <property type="evidence" value="ECO:0007669"/>
    <property type="project" value="UniProtKB-KW"/>
</dbReference>
<dbReference type="SUPFAM" id="SSF53098">
    <property type="entry name" value="Ribonuclease H-like"/>
    <property type="match status" value="1"/>
</dbReference>
<name>A0A388L751_CHABU</name>
<sequence>MAATADANDQASPKRPVTPPVPVQQADEPLLAFLKRLQLYSETTAAELSKWEEEEAARQQEVQRQLAEAEAARQQAAAEAAAAERLQQQQAEASKNQLRYQATMELANEEATYPRILRQQHFRASEEQEEPTEEERNKVDTTVLMENLLYTCNWQQCELLAMRQTLSNRVQQRPAAVAKEWKMSNFKIEKFDDYHKIDPLQWWMAFNAEADMHHTPALRQLDALYLQLIGGAQAFMTHMAVTLECTIATLHTKIMWEEFEKKWKTRFMVNNDKRHALNKIFRMFQGQQPSREWLTEWERLVATPELNFPFDAIRAEFFARSCDALTAALGSEFQYETFDDMISKARELIQVNRRAASEARQQPSYVEKGKGQRMPQVAAVQQGPSMSWLQSEDHTVNFYRRTVHVRDRRSELVPCTVPLPHPSIGCHVVSAASIRQSIRQNDIEEMGICFLHALPPGDQPKTDTSDPRIIELLDSYEDVFQAPAGVVPDRPICHGITLEDGAVPPRGCIYRMSEEELQVLRAQLDDLLAKGWIRPSFSPYGAPVLSSSTTDARSFLGSASYYMRFVKGFQRTAAPLSRLQSPLVPFEFNDEARHAFHTLKTALLQAPVLSIYARTFPTKVTTDASGYGIGAVLEQHDGTDCHLVQYFSQKVPPINTLDNARKKELLAFVTVLKRWRHFLCQRFTWATDNNRLTYYKTQDMVSNTIGRWMYFIDQFNFTSKHISGSSNKAEDALSQRPDLCALVHSTFGLNEDLQQHFVNGYKSDPGFSTLYADLSSDHPPTSNYHIVDGYLLLHTRGKDLLCVFPKTASCALTSLANTMIRSWQDTLASHAHLHDSASNFTGRTSSATSTGLSIAMDLTGPFPRDRLGHDGILTVVDRLSKYARFLPCKYHATAPELARLLHTGWFCSHGVPEDIVNDHDTRFMSAFWTTLKVESSTSMKPSSAQHPQTDGQTERAHQTAQMMLRTLIRPDQKDWVDRLPDIEFAYNTSVHPAIDVTPFKLHHGGRKGHIFTDMLLPRAADIDAACSPASTLKYRELLAKARANMQKAQVRMQQQANRRCIPCPIRVGDLVWVTSEEFALEQHVSRKLLPKWFGPWKVTSAAGDDPAGPSFITEIPPHLTVHPIFHTSKLAVYTPASAADFPGRRSQDPPSMDGHQEVDRVIAHRKHDNKPMQYKVTFKQCDPDDTRWISQADLKATTPLIFAHYEKQQLAKEAVQPARPVRTSDRQLRPRG</sequence>
<feature type="region of interest" description="Disordered" evidence="3">
    <location>
        <begin position="1213"/>
        <end position="1232"/>
    </location>
</feature>
<dbReference type="AlphaFoldDB" id="A0A388L751"/>
<dbReference type="Pfam" id="PF00385">
    <property type="entry name" value="Chromo"/>
    <property type="match status" value="1"/>
</dbReference>
<dbReference type="Proteomes" id="UP000265515">
    <property type="component" value="Unassembled WGS sequence"/>
</dbReference>
<feature type="region of interest" description="Disordered" evidence="3">
    <location>
        <begin position="1"/>
        <end position="26"/>
    </location>
</feature>
<keyword evidence="6" id="KW-1185">Reference proteome</keyword>
<dbReference type="InterPro" id="IPR041577">
    <property type="entry name" value="RT_RNaseH_2"/>
</dbReference>
<evidence type="ECO:0000313" key="6">
    <source>
        <dbReference type="Proteomes" id="UP000265515"/>
    </source>
</evidence>
<feature type="coiled-coil region" evidence="2">
    <location>
        <begin position="52"/>
        <end position="89"/>
    </location>
</feature>
<reference evidence="5 6" key="1">
    <citation type="journal article" date="2018" name="Cell">
        <title>The Chara Genome: Secondary Complexity and Implications for Plant Terrestrialization.</title>
        <authorList>
            <person name="Nishiyama T."/>
            <person name="Sakayama H."/>
            <person name="Vries J.D."/>
            <person name="Buschmann H."/>
            <person name="Saint-Marcoux D."/>
            <person name="Ullrich K.K."/>
            <person name="Haas F.B."/>
            <person name="Vanderstraeten L."/>
            <person name="Becker D."/>
            <person name="Lang D."/>
            <person name="Vosolsobe S."/>
            <person name="Rombauts S."/>
            <person name="Wilhelmsson P.K.I."/>
            <person name="Janitza P."/>
            <person name="Kern R."/>
            <person name="Heyl A."/>
            <person name="Rumpler F."/>
            <person name="Villalobos L.I.A.C."/>
            <person name="Clay J.M."/>
            <person name="Skokan R."/>
            <person name="Toyoda A."/>
            <person name="Suzuki Y."/>
            <person name="Kagoshima H."/>
            <person name="Schijlen E."/>
            <person name="Tajeshwar N."/>
            <person name="Catarino B."/>
            <person name="Hetherington A.J."/>
            <person name="Saltykova A."/>
            <person name="Bonnot C."/>
            <person name="Breuninger H."/>
            <person name="Symeonidi A."/>
            <person name="Radhakrishnan G.V."/>
            <person name="Van Nieuwerburgh F."/>
            <person name="Deforce D."/>
            <person name="Chang C."/>
            <person name="Karol K.G."/>
            <person name="Hedrich R."/>
            <person name="Ulvskov P."/>
            <person name="Glockner G."/>
            <person name="Delwiche C.F."/>
            <person name="Petrasek J."/>
            <person name="Van de Peer Y."/>
            <person name="Friml J."/>
            <person name="Beilby M."/>
            <person name="Dolan L."/>
            <person name="Kohara Y."/>
            <person name="Sugano S."/>
            <person name="Fujiyama A."/>
            <person name="Delaux P.-M."/>
            <person name="Quint M."/>
            <person name="TheiBen G."/>
            <person name="Hagemann M."/>
            <person name="Harholt J."/>
            <person name="Dunand C."/>
            <person name="Zachgo S."/>
            <person name="Langdale J."/>
            <person name="Maumus F."/>
            <person name="Straeten D.V.D."/>
            <person name="Gould S.B."/>
            <person name="Rensing S.A."/>
        </authorList>
    </citation>
    <scope>NUCLEOTIDE SEQUENCE [LARGE SCALE GENOMIC DNA]</scope>
    <source>
        <strain evidence="5 6">S276</strain>
    </source>
</reference>
<dbReference type="PROSITE" id="PS50994">
    <property type="entry name" value="INTEGRASE"/>
    <property type="match status" value="1"/>
</dbReference>
<dbReference type="InterPro" id="IPR023780">
    <property type="entry name" value="Chromo_domain"/>
</dbReference>
<dbReference type="EMBL" id="BFEA01000287">
    <property type="protein sequence ID" value="GBG78127.1"/>
    <property type="molecule type" value="Genomic_DNA"/>
</dbReference>
<comment type="caution">
    <text evidence="5">The sequence shown here is derived from an EMBL/GenBank/DDBJ whole genome shotgun (WGS) entry which is preliminary data.</text>
</comment>
<dbReference type="CDD" id="cd09274">
    <property type="entry name" value="RNase_HI_RT_Ty3"/>
    <property type="match status" value="1"/>
</dbReference>
<dbReference type="PANTHER" id="PTHR37984">
    <property type="entry name" value="PROTEIN CBG26694"/>
    <property type="match status" value="1"/>
</dbReference>
<dbReference type="SUPFAM" id="SSF56672">
    <property type="entry name" value="DNA/RNA polymerases"/>
    <property type="match status" value="1"/>
</dbReference>
<dbReference type="SUPFAM" id="SSF54160">
    <property type="entry name" value="Chromo domain-like"/>
    <property type="match status" value="1"/>
</dbReference>
<evidence type="ECO:0000256" key="2">
    <source>
        <dbReference type="SAM" id="Coils"/>
    </source>
</evidence>
<dbReference type="Gramene" id="GBG78127">
    <property type="protein sequence ID" value="GBG78127"/>
    <property type="gene ID" value="CBR_g26164"/>
</dbReference>
<dbReference type="InterPro" id="IPR001584">
    <property type="entry name" value="Integrase_cat-core"/>
</dbReference>
<dbReference type="PANTHER" id="PTHR37984:SF5">
    <property type="entry name" value="PROTEIN NYNRIN-LIKE"/>
    <property type="match status" value="1"/>
</dbReference>
<dbReference type="GO" id="GO:0015074">
    <property type="term" value="P:DNA integration"/>
    <property type="evidence" value="ECO:0007669"/>
    <property type="project" value="InterPro"/>
</dbReference>
<feature type="domain" description="Integrase catalytic" evidence="4">
    <location>
        <begin position="846"/>
        <end position="1006"/>
    </location>
</feature>
<evidence type="ECO:0000256" key="1">
    <source>
        <dbReference type="ARBA" id="ARBA00023268"/>
    </source>
</evidence>
<gene>
    <name evidence="5" type="ORF">CBR_g26164</name>
</gene>
<protein>
    <recommendedName>
        <fullName evidence="4">Integrase catalytic domain-containing protein</fullName>
    </recommendedName>
</protein>
<accession>A0A388L751</accession>